<dbReference type="Proteomes" id="UP000606935">
    <property type="component" value="Unassembled WGS sequence"/>
</dbReference>
<dbReference type="RefSeq" id="WP_188692546.1">
    <property type="nucleotide sequence ID" value="NZ_BMLS01000002.1"/>
</dbReference>
<organism evidence="2 3">
    <name type="scientific">Bowmanella pacifica</name>
    <dbReference type="NCBI Taxonomy" id="502051"/>
    <lineage>
        <taxon>Bacteria</taxon>
        <taxon>Pseudomonadati</taxon>
        <taxon>Pseudomonadota</taxon>
        <taxon>Gammaproteobacteria</taxon>
        <taxon>Alteromonadales</taxon>
        <taxon>Alteromonadaceae</taxon>
        <taxon>Bowmanella</taxon>
    </lineage>
</organism>
<name>A0A917YW71_9ALTE</name>
<proteinExistence type="predicted"/>
<sequence length="171" mass="20140">MADPTIERQLLSFSYPGNCTQVPEVPAYDDRNIDWDAYEVKETAWRTCLINAKGTDARALKALFMQIGGDLTQSPINRKLYPKYPRNCQCEPLMDQLLGQLSVREQQRFARFTQYIAEHEERNRRIEQHNKDVAKANQRHLERQLRLEQKRERQATYEAIWRGMQNAGNLN</sequence>
<feature type="coiled-coil region" evidence="1">
    <location>
        <begin position="116"/>
        <end position="151"/>
    </location>
</feature>
<evidence type="ECO:0000313" key="3">
    <source>
        <dbReference type="Proteomes" id="UP000606935"/>
    </source>
</evidence>
<protein>
    <submittedName>
        <fullName evidence="2">Uncharacterized protein</fullName>
    </submittedName>
</protein>
<evidence type="ECO:0000256" key="1">
    <source>
        <dbReference type="SAM" id="Coils"/>
    </source>
</evidence>
<evidence type="ECO:0000313" key="2">
    <source>
        <dbReference type="EMBL" id="GGO67686.1"/>
    </source>
</evidence>
<dbReference type="AlphaFoldDB" id="A0A917YW71"/>
<gene>
    <name evidence="2" type="ORF">GCM10010982_14740</name>
</gene>
<reference evidence="2" key="1">
    <citation type="journal article" date="2014" name="Int. J. Syst. Evol. Microbiol.">
        <title>Complete genome sequence of Corynebacterium casei LMG S-19264T (=DSM 44701T), isolated from a smear-ripened cheese.</title>
        <authorList>
            <consortium name="US DOE Joint Genome Institute (JGI-PGF)"/>
            <person name="Walter F."/>
            <person name="Albersmeier A."/>
            <person name="Kalinowski J."/>
            <person name="Ruckert C."/>
        </authorList>
    </citation>
    <scope>NUCLEOTIDE SEQUENCE</scope>
    <source>
        <strain evidence="2">CGMCC 1.7086</strain>
    </source>
</reference>
<dbReference type="EMBL" id="BMLS01000002">
    <property type="protein sequence ID" value="GGO67686.1"/>
    <property type="molecule type" value="Genomic_DNA"/>
</dbReference>
<comment type="caution">
    <text evidence="2">The sequence shown here is derived from an EMBL/GenBank/DDBJ whole genome shotgun (WGS) entry which is preliminary data.</text>
</comment>
<accession>A0A917YW71</accession>
<keyword evidence="3" id="KW-1185">Reference proteome</keyword>
<reference evidence="2" key="2">
    <citation type="submission" date="2020-09" db="EMBL/GenBank/DDBJ databases">
        <authorList>
            <person name="Sun Q."/>
            <person name="Zhou Y."/>
        </authorList>
    </citation>
    <scope>NUCLEOTIDE SEQUENCE</scope>
    <source>
        <strain evidence="2">CGMCC 1.7086</strain>
    </source>
</reference>
<keyword evidence="1" id="KW-0175">Coiled coil</keyword>